<dbReference type="CDD" id="cd00211">
    <property type="entry name" value="PTS_IIA_fru"/>
    <property type="match status" value="1"/>
</dbReference>
<evidence type="ECO:0000256" key="5">
    <source>
        <dbReference type="ARBA" id="ARBA00022679"/>
    </source>
</evidence>
<dbReference type="Gene3D" id="3.40.930.10">
    <property type="entry name" value="Mannitol-specific EII, Chain A"/>
    <property type="match status" value="1"/>
</dbReference>
<dbReference type="EMBL" id="CP001739">
    <property type="protein sequence ID" value="ACZ08432.1"/>
    <property type="molecule type" value="Genomic_DNA"/>
</dbReference>
<dbReference type="FunFam" id="3.40.930.10:FF:000009">
    <property type="entry name" value="PTS system, fructose specific IIABC component"/>
    <property type="match status" value="1"/>
</dbReference>
<evidence type="ECO:0000313" key="9">
    <source>
        <dbReference type="Proteomes" id="UP000000845"/>
    </source>
</evidence>
<dbReference type="PANTHER" id="PTHR47738:SF2">
    <property type="entry name" value="PTS SYSTEM FRUCTOSE-LIKE EIIA COMPONENT"/>
    <property type="match status" value="1"/>
</dbReference>
<feature type="domain" description="PTS EIIA type-2" evidence="7">
    <location>
        <begin position="7"/>
        <end position="151"/>
    </location>
</feature>
<keyword evidence="4" id="KW-0762">Sugar transport</keyword>
<protein>
    <submittedName>
        <fullName evidence="8">PTS IIA-like nitrogen-regulatory protein PtsN</fullName>
    </submittedName>
</protein>
<dbReference type="STRING" id="526218.Sterm_1573"/>
<keyword evidence="6" id="KW-0598">Phosphotransferase system</keyword>
<reference evidence="9" key="1">
    <citation type="submission" date="2009-09" db="EMBL/GenBank/DDBJ databases">
        <title>The complete chromosome of Sebaldella termitidis ATCC 33386.</title>
        <authorList>
            <consortium name="US DOE Joint Genome Institute (JGI-PGF)"/>
            <person name="Lucas S."/>
            <person name="Copeland A."/>
            <person name="Lapidus A."/>
            <person name="Glavina del Rio T."/>
            <person name="Dalin E."/>
            <person name="Tice H."/>
            <person name="Bruce D."/>
            <person name="Goodwin L."/>
            <person name="Pitluck S."/>
            <person name="Kyrpides N."/>
            <person name="Mavromatis K."/>
            <person name="Ivanova N."/>
            <person name="Mikhailova N."/>
            <person name="Sims D."/>
            <person name="Meincke L."/>
            <person name="Brettin T."/>
            <person name="Detter J.C."/>
            <person name="Han C."/>
            <person name="Larimer F."/>
            <person name="Land M."/>
            <person name="Hauser L."/>
            <person name="Markowitz V."/>
            <person name="Cheng J.F."/>
            <person name="Hugenholtz P."/>
            <person name="Woyke T."/>
            <person name="Wu D."/>
            <person name="Eisen J.A."/>
        </authorList>
    </citation>
    <scope>NUCLEOTIDE SEQUENCE [LARGE SCALE GENOMIC DNA]</scope>
    <source>
        <strain evidence="9">ATCC 33386 / NCTC 11300</strain>
    </source>
</reference>
<dbReference type="KEGG" id="str:Sterm_1573"/>
<dbReference type="InterPro" id="IPR002178">
    <property type="entry name" value="PTS_EIIA_type-2_dom"/>
</dbReference>
<gene>
    <name evidence="8" type="ordered locus">Sterm_1573</name>
</gene>
<dbReference type="GO" id="GO:0009401">
    <property type="term" value="P:phosphoenolpyruvate-dependent sugar phosphotransferase system"/>
    <property type="evidence" value="ECO:0007669"/>
    <property type="project" value="UniProtKB-KW"/>
</dbReference>
<dbReference type="SUPFAM" id="SSF55804">
    <property type="entry name" value="Phoshotransferase/anion transport protein"/>
    <property type="match status" value="1"/>
</dbReference>
<dbReference type="InterPro" id="IPR004715">
    <property type="entry name" value="PTS_IIA_fruc"/>
</dbReference>
<dbReference type="NCBIfam" id="TIGR00848">
    <property type="entry name" value="fruA"/>
    <property type="match status" value="1"/>
</dbReference>
<keyword evidence="3" id="KW-0597">Phosphoprotein</keyword>
<evidence type="ECO:0000313" key="8">
    <source>
        <dbReference type="EMBL" id="ACZ08432.1"/>
    </source>
</evidence>
<dbReference type="eggNOG" id="COG1762">
    <property type="taxonomic scope" value="Bacteria"/>
</dbReference>
<organism evidence="8 9">
    <name type="scientific">Sebaldella termitidis (strain ATCC 33386 / NCTC 11300)</name>
    <dbReference type="NCBI Taxonomy" id="526218"/>
    <lineage>
        <taxon>Bacteria</taxon>
        <taxon>Fusobacteriati</taxon>
        <taxon>Fusobacteriota</taxon>
        <taxon>Fusobacteriia</taxon>
        <taxon>Fusobacteriales</taxon>
        <taxon>Leptotrichiaceae</taxon>
        <taxon>Sebaldella</taxon>
    </lineage>
</organism>
<dbReference type="PROSITE" id="PS00372">
    <property type="entry name" value="PTS_EIIA_TYPE_2_HIS"/>
    <property type="match status" value="1"/>
</dbReference>
<dbReference type="AlphaFoldDB" id="D1AI48"/>
<dbReference type="Pfam" id="PF00359">
    <property type="entry name" value="PTS_EIIA_2"/>
    <property type="match status" value="1"/>
</dbReference>
<accession>D1AI48</accession>
<dbReference type="GO" id="GO:0016020">
    <property type="term" value="C:membrane"/>
    <property type="evidence" value="ECO:0007669"/>
    <property type="project" value="InterPro"/>
</dbReference>
<dbReference type="Proteomes" id="UP000000845">
    <property type="component" value="Chromosome"/>
</dbReference>
<proteinExistence type="predicted"/>
<dbReference type="GO" id="GO:0008982">
    <property type="term" value="F:protein-N(PI)-phosphohistidine-sugar phosphotransferase activity"/>
    <property type="evidence" value="ECO:0007669"/>
    <property type="project" value="InterPro"/>
</dbReference>
<dbReference type="RefSeq" id="WP_012861028.1">
    <property type="nucleotide sequence ID" value="NC_013517.1"/>
</dbReference>
<reference evidence="8 9" key="2">
    <citation type="journal article" date="2010" name="Stand. Genomic Sci.">
        <title>Complete genome sequence of Sebaldella termitidis type strain (NCTC 11300).</title>
        <authorList>
            <person name="Harmon-Smith M."/>
            <person name="Celia L."/>
            <person name="Chertkov O."/>
            <person name="Lapidus A."/>
            <person name="Copeland A."/>
            <person name="Glavina Del Rio T."/>
            <person name="Nolan M."/>
            <person name="Lucas S."/>
            <person name="Tice H."/>
            <person name="Cheng J.F."/>
            <person name="Han C."/>
            <person name="Detter J.C."/>
            <person name="Bruce D."/>
            <person name="Goodwin L."/>
            <person name="Pitluck S."/>
            <person name="Pati A."/>
            <person name="Liolios K."/>
            <person name="Ivanova N."/>
            <person name="Mavromatis K."/>
            <person name="Mikhailova N."/>
            <person name="Chen A."/>
            <person name="Palaniappan K."/>
            <person name="Land M."/>
            <person name="Hauser L."/>
            <person name="Chang Y.J."/>
            <person name="Jeffries C.D."/>
            <person name="Brettin T."/>
            <person name="Goker M."/>
            <person name="Beck B."/>
            <person name="Bristow J."/>
            <person name="Eisen J.A."/>
            <person name="Markowitz V."/>
            <person name="Hugenholtz P."/>
            <person name="Kyrpides N.C."/>
            <person name="Klenk H.P."/>
            <person name="Chen F."/>
        </authorList>
    </citation>
    <scope>NUCLEOTIDE SEQUENCE [LARGE SCALE GENOMIC DNA]</scope>
    <source>
        <strain evidence="9">ATCC 33386 / NCTC 11300</strain>
    </source>
</reference>
<evidence type="ECO:0000256" key="6">
    <source>
        <dbReference type="ARBA" id="ARBA00022683"/>
    </source>
</evidence>
<comment type="subcellular location">
    <subcellularLocation>
        <location evidence="1">Cytoplasm</location>
    </subcellularLocation>
</comment>
<evidence type="ECO:0000256" key="2">
    <source>
        <dbReference type="ARBA" id="ARBA00022448"/>
    </source>
</evidence>
<keyword evidence="2" id="KW-0813">Transport</keyword>
<dbReference type="GO" id="GO:0005737">
    <property type="term" value="C:cytoplasm"/>
    <property type="evidence" value="ECO:0007669"/>
    <property type="project" value="UniProtKB-SubCell"/>
</dbReference>
<dbReference type="InterPro" id="IPR051541">
    <property type="entry name" value="PTS_SugarTrans_NitroReg"/>
</dbReference>
<evidence type="ECO:0000259" key="7">
    <source>
        <dbReference type="PROSITE" id="PS51094"/>
    </source>
</evidence>
<dbReference type="HOGENOM" id="CLU_072531_5_0_0"/>
<name>D1AI48_SEBTE</name>
<dbReference type="InterPro" id="IPR016152">
    <property type="entry name" value="PTrfase/Anion_transptr"/>
</dbReference>
<keyword evidence="5" id="KW-0808">Transferase</keyword>
<dbReference type="PROSITE" id="PS51094">
    <property type="entry name" value="PTS_EIIA_TYPE_2"/>
    <property type="match status" value="1"/>
</dbReference>
<sequence>MSIKIIDYLDKDLINLNLKSKTKNEVIKELMKTMQESEKVTAPERALSGLFAREELGTTGIGKGVAIPHAKTDAVTDLLVGFGISREGINYGSMDEEPVKIFFIFLSPLSGNQEYLKILARISRLIREDKFRNSLLAADTPEKIIEIINNEES</sequence>
<evidence type="ECO:0000256" key="1">
    <source>
        <dbReference type="ARBA" id="ARBA00004496"/>
    </source>
</evidence>
<keyword evidence="9" id="KW-1185">Reference proteome</keyword>
<evidence type="ECO:0000256" key="3">
    <source>
        <dbReference type="ARBA" id="ARBA00022553"/>
    </source>
</evidence>
<dbReference type="PANTHER" id="PTHR47738">
    <property type="entry name" value="PTS SYSTEM FRUCTOSE-LIKE EIIA COMPONENT-RELATED"/>
    <property type="match status" value="1"/>
</dbReference>
<evidence type="ECO:0000256" key="4">
    <source>
        <dbReference type="ARBA" id="ARBA00022597"/>
    </source>
</evidence>